<evidence type="ECO:0000256" key="2">
    <source>
        <dbReference type="SAM" id="Phobius"/>
    </source>
</evidence>
<sequence>MDFFDNPLSTTGIAVILFIIVVLRAALRVLPEWERAVVLRLGRFQAVKGPGIIFLIPIIDTARIVDTRIVTMNVPRQEAITSDNVSVSVDAVVLFKVMDPRDAVVQITDYIQTASLIAQTTLRSVIGQAELDDLLARRDKINQQLQSIIDEQTEAFGVKVTSVEVRDVILPEEMKRALARQAESERERRAKIIAAEGEYQAAEKLVQAAQMIAQQPSALQLRYLQTLAEITGERNTTVVFPIPMDLIRPLMDGALQNGAPQPPSKT</sequence>
<dbReference type="SMART" id="SM00244">
    <property type="entry name" value="PHB"/>
    <property type="match status" value="1"/>
</dbReference>
<organism evidence="4">
    <name type="scientific">Bellilinea caldifistulae</name>
    <dbReference type="NCBI Taxonomy" id="360411"/>
    <lineage>
        <taxon>Bacteria</taxon>
        <taxon>Bacillati</taxon>
        <taxon>Chloroflexota</taxon>
        <taxon>Anaerolineae</taxon>
        <taxon>Anaerolineales</taxon>
        <taxon>Anaerolineaceae</taxon>
        <taxon>Bellilinea</taxon>
    </lineage>
</organism>
<keyword evidence="2" id="KW-1133">Transmembrane helix</keyword>
<dbReference type="InterPro" id="IPR001107">
    <property type="entry name" value="Band_7"/>
</dbReference>
<evidence type="ECO:0000256" key="1">
    <source>
        <dbReference type="ARBA" id="ARBA00008164"/>
    </source>
</evidence>
<dbReference type="Gene3D" id="3.30.479.30">
    <property type="entry name" value="Band 7 domain"/>
    <property type="match status" value="1"/>
</dbReference>
<feature type="domain" description="Band 7" evidence="3">
    <location>
        <begin position="25"/>
        <end position="182"/>
    </location>
</feature>
<dbReference type="EMBL" id="DSXR01000086">
    <property type="protein sequence ID" value="HGS87672.1"/>
    <property type="molecule type" value="Genomic_DNA"/>
</dbReference>
<dbReference type="PRINTS" id="PR00721">
    <property type="entry name" value="STOMATIN"/>
</dbReference>
<dbReference type="InterPro" id="IPR043202">
    <property type="entry name" value="Band-7_stomatin-like"/>
</dbReference>
<reference evidence="4" key="1">
    <citation type="journal article" date="2020" name="mSystems">
        <title>Genome- and Community-Level Interaction Insights into Carbon Utilization and Element Cycling Functions of Hydrothermarchaeota in Hydrothermal Sediment.</title>
        <authorList>
            <person name="Zhou Z."/>
            <person name="Liu Y."/>
            <person name="Xu W."/>
            <person name="Pan J."/>
            <person name="Luo Z.H."/>
            <person name="Li M."/>
        </authorList>
    </citation>
    <scope>NUCLEOTIDE SEQUENCE [LARGE SCALE GENOMIC DNA]</scope>
    <source>
        <strain evidence="4">SpSt-556</strain>
    </source>
</reference>
<dbReference type="GO" id="GO:0098552">
    <property type="term" value="C:side of membrane"/>
    <property type="evidence" value="ECO:0007669"/>
    <property type="project" value="UniProtKB-ARBA"/>
</dbReference>
<comment type="similarity">
    <text evidence="1">Belongs to the band 7/mec-2 family.</text>
</comment>
<dbReference type="Pfam" id="PF01145">
    <property type="entry name" value="Band_7"/>
    <property type="match status" value="1"/>
</dbReference>
<protein>
    <submittedName>
        <fullName evidence="4">Slipin family protein</fullName>
    </submittedName>
</protein>
<feature type="transmembrane region" description="Helical" evidence="2">
    <location>
        <begin position="12"/>
        <end position="30"/>
    </location>
</feature>
<dbReference type="SUPFAM" id="SSF117892">
    <property type="entry name" value="Band 7/SPFH domain"/>
    <property type="match status" value="1"/>
</dbReference>
<dbReference type="FunFam" id="3.30.479.30:FF:000004">
    <property type="entry name" value="Putative membrane protease family, stomatin"/>
    <property type="match status" value="1"/>
</dbReference>
<dbReference type="CDD" id="cd08826">
    <property type="entry name" value="SPFH_eoslipins_u1"/>
    <property type="match status" value="1"/>
</dbReference>
<dbReference type="InterPro" id="IPR001972">
    <property type="entry name" value="Stomatin_HflK_fam"/>
</dbReference>
<dbReference type="GO" id="GO:0005886">
    <property type="term" value="C:plasma membrane"/>
    <property type="evidence" value="ECO:0007669"/>
    <property type="project" value="InterPro"/>
</dbReference>
<comment type="caution">
    <text evidence="4">The sequence shown here is derived from an EMBL/GenBank/DDBJ whole genome shotgun (WGS) entry which is preliminary data.</text>
</comment>
<keyword evidence="2" id="KW-0812">Transmembrane</keyword>
<dbReference type="PANTHER" id="PTHR10264:SF19">
    <property type="entry name" value="AT06885P-RELATED"/>
    <property type="match status" value="1"/>
</dbReference>
<dbReference type="PANTHER" id="PTHR10264">
    <property type="entry name" value="BAND 7 PROTEIN-RELATED"/>
    <property type="match status" value="1"/>
</dbReference>
<dbReference type="AlphaFoldDB" id="A0A7C4Q562"/>
<name>A0A7C4Q562_9CHLR</name>
<gene>
    <name evidence="4" type="ORF">ENT17_08640</name>
</gene>
<accession>A0A7C4Q562</accession>
<evidence type="ECO:0000313" key="4">
    <source>
        <dbReference type="EMBL" id="HGS87672.1"/>
    </source>
</evidence>
<keyword evidence="2" id="KW-0472">Membrane</keyword>
<dbReference type="Gene3D" id="6.10.250.2090">
    <property type="match status" value="1"/>
</dbReference>
<evidence type="ECO:0000259" key="3">
    <source>
        <dbReference type="SMART" id="SM00244"/>
    </source>
</evidence>
<dbReference type="InterPro" id="IPR036013">
    <property type="entry name" value="Band_7/SPFH_dom_sf"/>
</dbReference>
<proteinExistence type="inferred from homology"/>